<keyword evidence="4" id="KW-1185">Reference proteome</keyword>
<keyword evidence="2" id="KW-0732">Signal</keyword>
<name>A0A841B8E5_9PSEU</name>
<gene>
    <name evidence="3" type="ORF">HDA45_005237</name>
</gene>
<dbReference type="PROSITE" id="PS51257">
    <property type="entry name" value="PROKAR_LIPOPROTEIN"/>
    <property type="match status" value="1"/>
</dbReference>
<dbReference type="EMBL" id="JACHMX010000001">
    <property type="protein sequence ID" value="MBB5855150.1"/>
    <property type="molecule type" value="Genomic_DNA"/>
</dbReference>
<feature type="region of interest" description="Disordered" evidence="1">
    <location>
        <begin position="46"/>
        <end position="72"/>
    </location>
</feature>
<evidence type="ECO:0000313" key="4">
    <source>
        <dbReference type="Proteomes" id="UP000580861"/>
    </source>
</evidence>
<dbReference type="RefSeq" id="WP_246480794.1">
    <property type="nucleotide sequence ID" value="NZ_JACHMX010000001.1"/>
</dbReference>
<proteinExistence type="predicted"/>
<dbReference type="Proteomes" id="UP000580861">
    <property type="component" value="Unassembled WGS sequence"/>
</dbReference>
<protein>
    <recommendedName>
        <fullName evidence="5">Lipoprotein</fullName>
    </recommendedName>
</protein>
<feature type="compositionally biased region" description="Polar residues" evidence="1">
    <location>
        <begin position="63"/>
        <end position="72"/>
    </location>
</feature>
<evidence type="ECO:0000313" key="3">
    <source>
        <dbReference type="EMBL" id="MBB5855150.1"/>
    </source>
</evidence>
<evidence type="ECO:0000256" key="2">
    <source>
        <dbReference type="SAM" id="SignalP"/>
    </source>
</evidence>
<evidence type="ECO:0000256" key="1">
    <source>
        <dbReference type="SAM" id="MobiDB-lite"/>
    </source>
</evidence>
<comment type="caution">
    <text evidence="3">The sequence shown here is derived from an EMBL/GenBank/DDBJ whole genome shotgun (WGS) entry which is preliminary data.</text>
</comment>
<sequence>MTMRGVLAVIVCVLVAAGCEAHSIAPPVVTPAPAVSATVSASGSFPAAKVRSPGRPEGCCGTASPSKPTLPV</sequence>
<reference evidence="3 4" key="1">
    <citation type="submission" date="2020-08" db="EMBL/GenBank/DDBJ databases">
        <title>Sequencing the genomes of 1000 actinobacteria strains.</title>
        <authorList>
            <person name="Klenk H.-P."/>
        </authorList>
    </citation>
    <scope>NUCLEOTIDE SEQUENCE [LARGE SCALE GENOMIC DNA]</scope>
    <source>
        <strain evidence="3 4">DSM 45272</strain>
    </source>
</reference>
<feature type="signal peptide" evidence="2">
    <location>
        <begin position="1"/>
        <end position="21"/>
    </location>
</feature>
<organism evidence="3 4">
    <name type="scientific">Amycolatopsis umgeniensis</name>
    <dbReference type="NCBI Taxonomy" id="336628"/>
    <lineage>
        <taxon>Bacteria</taxon>
        <taxon>Bacillati</taxon>
        <taxon>Actinomycetota</taxon>
        <taxon>Actinomycetes</taxon>
        <taxon>Pseudonocardiales</taxon>
        <taxon>Pseudonocardiaceae</taxon>
        <taxon>Amycolatopsis</taxon>
    </lineage>
</organism>
<feature type="chain" id="PRO_5038494389" description="Lipoprotein" evidence="2">
    <location>
        <begin position="22"/>
        <end position="72"/>
    </location>
</feature>
<accession>A0A841B8E5</accession>
<dbReference type="AlphaFoldDB" id="A0A841B8E5"/>
<evidence type="ECO:0008006" key="5">
    <source>
        <dbReference type="Google" id="ProtNLM"/>
    </source>
</evidence>